<sequence length="557" mass="59088">MKSLAAAEVSEAIGLGAESLFSAQREDGVFDYGGHSLVSTLGTVGAVSALHFADPDGSADLIARGVDWLRRTQGADGGWSMVPGGPSEAGTTAVAAATLSVVAPAEAGNEVAAGRRWMADFGGLEAIPHAEVVAWCRQFYAYAGWLDVRDMRRFPLELALVPGLYRRLFDIRVPMVSALALAQLRHKPISRFHRALAKAAAPKALTAIRQVYEHEGSTGGWCEDAWVTGLICAGLARGDQGRDMVDGAVRWFRGTVTEDGAWSSGPLDLTWSMYAAGGLVAAGYADDPRLGSTKELFLRLQQNVPFLSFGCPPGFWGWSGTRGWPASLETGEIVSVLRHLPGNDQDDAVRRGVSWLTLQQDSRGSWGLCVRNTKVANSGPCPHMTVQALDALLDAGVPPEDPRIGKALRWLEGVQNTDGSFGSVWYRMHTSGTAAVLRTLARAGRAEGTPARRARAWLESARLADGSWGDGTPGGPGTVEETAWAVDALLTAGAAHDSPAVAEGVRSLLAARTGPTGGWPAAPVNEYVRFVSRYTNPALAHGLALRALAGYRERAGR</sequence>
<comment type="pathway">
    <text evidence="1">Secondary metabolite biosynthesis; hopanoid biosynthesis.</text>
</comment>
<comment type="similarity">
    <text evidence="2">Belongs to the terpene cyclase/mutase family.</text>
</comment>
<proteinExistence type="inferred from homology"/>
<evidence type="ECO:0000259" key="4">
    <source>
        <dbReference type="Pfam" id="PF13243"/>
    </source>
</evidence>
<dbReference type="GO" id="GO:0016104">
    <property type="term" value="P:triterpenoid biosynthetic process"/>
    <property type="evidence" value="ECO:0007669"/>
    <property type="project" value="InterPro"/>
</dbReference>
<feature type="domain" description="Squalene cyclase C-terminal" evidence="4">
    <location>
        <begin position="380"/>
        <end position="520"/>
    </location>
</feature>
<dbReference type="OrthoDB" id="9758578at2"/>
<reference evidence="6 7" key="1">
    <citation type="submission" date="2017-07" db="EMBL/GenBank/DDBJ databases">
        <title>Amycolatopsis antarcticus sp. nov., isolated from the surface of an Antarcticus brown macroalga.</title>
        <authorList>
            <person name="Wang J."/>
            <person name="Leiva S."/>
            <person name="Huang J."/>
            <person name="Huang Y."/>
        </authorList>
    </citation>
    <scope>NUCLEOTIDE SEQUENCE [LARGE SCALE GENOMIC DNA]</scope>
    <source>
        <strain evidence="6 7">AU-G6</strain>
    </source>
</reference>
<accession>A0A263D1Y7</accession>
<comment type="caution">
    <text evidence="6">The sequence shown here is derived from an EMBL/GenBank/DDBJ whole genome shotgun (WGS) entry which is preliminary data.</text>
</comment>
<dbReference type="EMBL" id="NKYE01000008">
    <property type="protein sequence ID" value="OZM72482.1"/>
    <property type="molecule type" value="Genomic_DNA"/>
</dbReference>
<dbReference type="PANTHER" id="PTHR11764:SF20">
    <property type="entry name" value="LANOSTEROL SYNTHASE"/>
    <property type="match status" value="1"/>
</dbReference>
<dbReference type="Pfam" id="PF13249">
    <property type="entry name" value="SQHop_cyclase_N"/>
    <property type="match status" value="1"/>
</dbReference>
<dbReference type="InParanoid" id="A0A263D1Y7"/>
<dbReference type="InterPro" id="IPR032697">
    <property type="entry name" value="SQ_cyclase_N"/>
</dbReference>
<dbReference type="InterPro" id="IPR018333">
    <property type="entry name" value="Squalene_cyclase"/>
</dbReference>
<dbReference type="GO" id="GO:0016866">
    <property type="term" value="F:intramolecular transferase activity"/>
    <property type="evidence" value="ECO:0007669"/>
    <property type="project" value="InterPro"/>
</dbReference>
<dbReference type="CDD" id="cd00688">
    <property type="entry name" value="ISOPREN_C2_like"/>
    <property type="match status" value="1"/>
</dbReference>
<keyword evidence="6" id="KW-0808">Transferase</keyword>
<keyword evidence="7" id="KW-1185">Reference proteome</keyword>
<dbReference type="Proteomes" id="UP000242444">
    <property type="component" value="Unassembled WGS sequence"/>
</dbReference>
<evidence type="ECO:0000256" key="1">
    <source>
        <dbReference type="ARBA" id="ARBA00004999"/>
    </source>
</evidence>
<organism evidence="6 7">
    <name type="scientific">Amycolatopsis antarctica</name>
    <dbReference type="NCBI Taxonomy" id="1854586"/>
    <lineage>
        <taxon>Bacteria</taxon>
        <taxon>Bacillati</taxon>
        <taxon>Actinomycetota</taxon>
        <taxon>Actinomycetes</taxon>
        <taxon>Pseudonocardiales</taxon>
        <taxon>Pseudonocardiaceae</taxon>
        <taxon>Amycolatopsis</taxon>
    </lineage>
</organism>
<keyword evidence="3" id="KW-0677">Repeat</keyword>
<name>A0A263D1Y7_9PSEU</name>
<dbReference type="AlphaFoldDB" id="A0A263D1Y7"/>
<protein>
    <submittedName>
        <fullName evidence="6">Prenyltransferase</fullName>
    </submittedName>
</protein>
<dbReference type="PANTHER" id="PTHR11764">
    <property type="entry name" value="TERPENE CYCLASE/MUTASE FAMILY MEMBER"/>
    <property type="match status" value="1"/>
</dbReference>
<dbReference type="InterPro" id="IPR008930">
    <property type="entry name" value="Terpenoid_cyclase/PrenylTrfase"/>
</dbReference>
<dbReference type="GO" id="GO:0016740">
    <property type="term" value="F:transferase activity"/>
    <property type="evidence" value="ECO:0007669"/>
    <property type="project" value="UniProtKB-KW"/>
</dbReference>
<dbReference type="GO" id="GO:0005811">
    <property type="term" value="C:lipid droplet"/>
    <property type="evidence" value="ECO:0007669"/>
    <property type="project" value="InterPro"/>
</dbReference>
<feature type="domain" description="Squalene cyclase N-terminal" evidence="5">
    <location>
        <begin position="18"/>
        <end position="162"/>
    </location>
</feature>
<dbReference type="InterPro" id="IPR032696">
    <property type="entry name" value="SQ_cyclase_C"/>
</dbReference>
<dbReference type="SMR" id="A0A263D1Y7"/>
<dbReference type="Gene3D" id="1.50.10.20">
    <property type="match status" value="2"/>
</dbReference>
<evidence type="ECO:0000256" key="3">
    <source>
        <dbReference type="ARBA" id="ARBA00022737"/>
    </source>
</evidence>
<evidence type="ECO:0000313" key="6">
    <source>
        <dbReference type="EMBL" id="OZM72482.1"/>
    </source>
</evidence>
<dbReference type="UniPathway" id="UPA00337"/>
<dbReference type="Pfam" id="PF13243">
    <property type="entry name" value="SQHop_cyclase_C"/>
    <property type="match status" value="1"/>
</dbReference>
<dbReference type="SUPFAM" id="SSF48239">
    <property type="entry name" value="Terpenoid cyclases/Protein prenyltransferases"/>
    <property type="match status" value="2"/>
</dbReference>
<evidence type="ECO:0000313" key="7">
    <source>
        <dbReference type="Proteomes" id="UP000242444"/>
    </source>
</evidence>
<evidence type="ECO:0000259" key="5">
    <source>
        <dbReference type="Pfam" id="PF13249"/>
    </source>
</evidence>
<evidence type="ECO:0000256" key="2">
    <source>
        <dbReference type="ARBA" id="ARBA00009755"/>
    </source>
</evidence>
<gene>
    <name evidence="6" type="ORF">CFN78_14655</name>
</gene>